<evidence type="ECO:0000313" key="4">
    <source>
        <dbReference type="Proteomes" id="UP001218788"/>
    </source>
</evidence>
<dbReference type="Pfam" id="PF17186">
    <property type="entry name" value="Lipocalin_9"/>
    <property type="match status" value="1"/>
</dbReference>
<feature type="chain" id="PRO_5047255797" evidence="1">
    <location>
        <begin position="26"/>
        <end position="369"/>
    </location>
</feature>
<dbReference type="Gene3D" id="2.40.370.10">
    <property type="entry name" value="AttH-like domain"/>
    <property type="match status" value="2"/>
</dbReference>
<dbReference type="InterPro" id="IPR023374">
    <property type="entry name" value="AttH-like_dom_sf"/>
</dbReference>
<organism evidence="3 4">
    <name type="scientific">Alteromonas gilva</name>
    <dbReference type="NCBI Taxonomy" id="2987522"/>
    <lineage>
        <taxon>Bacteria</taxon>
        <taxon>Pseudomonadati</taxon>
        <taxon>Pseudomonadota</taxon>
        <taxon>Gammaproteobacteria</taxon>
        <taxon>Alteromonadales</taxon>
        <taxon>Alteromonadaceae</taxon>
        <taxon>Alteromonas/Salinimonas group</taxon>
        <taxon>Alteromonas</taxon>
    </lineage>
</organism>
<dbReference type="InterPro" id="IPR010791">
    <property type="entry name" value="AttH_dom"/>
</dbReference>
<dbReference type="Pfam" id="PF07143">
    <property type="entry name" value="CrtC"/>
    <property type="match status" value="1"/>
</dbReference>
<feature type="signal peptide" evidence="1">
    <location>
        <begin position="1"/>
        <end position="25"/>
    </location>
</feature>
<proteinExistence type="predicted"/>
<reference evidence="3 4" key="1">
    <citation type="submission" date="2022-10" db="EMBL/GenBank/DDBJ databases">
        <title>Alteromonas sp. chi3 Genome sequencing.</title>
        <authorList>
            <person name="Park S."/>
        </authorList>
    </citation>
    <scope>NUCLEOTIDE SEQUENCE [LARGE SCALE GENOMIC DNA]</scope>
    <source>
        <strain evidence="4">chi3</strain>
    </source>
</reference>
<evidence type="ECO:0000259" key="2">
    <source>
        <dbReference type="Pfam" id="PF07143"/>
    </source>
</evidence>
<comment type="caution">
    <text evidence="3">The sequence shown here is derived from an EMBL/GenBank/DDBJ whole genome shotgun (WGS) entry which is preliminary data.</text>
</comment>
<dbReference type="Proteomes" id="UP001218788">
    <property type="component" value="Unassembled WGS sequence"/>
</dbReference>
<sequence length="369" mass="41760">MRAMKWLLISLVSGLLIVTGQQGFAYAPPTEAEQQVVVPHRSLFSGMRADKSARVTIDNPVSLPRDHAPHPAYQLEWWYLTFLLEDANGAPFNYQFTLFRLARPEMASNWGAGQIWMGHSSLHTETQHWFSEKFAQQGTGRAGYSSTPFALFMDNWRWQSDTTERFFLAHLQSSAQNARVNLQLHATKPFIRHGDQGVSVKTADGHYRSYYYSQPFIDATGTINIDGKPVKVSGVGWFDHEWTSQLTDEDALGWDWFSLHFDDGRKLMVFTMHANNRAAYSTGTLIGAKGQSSTLSNNDITLTPLKNEQVAGRVLPLQWQIQVANADIDITTTPYKTKQYNHSRFPYYEGAIRFSGSHTGKGFMELTGY</sequence>
<dbReference type="SUPFAM" id="SSF159245">
    <property type="entry name" value="AttH-like"/>
    <property type="match status" value="1"/>
</dbReference>
<dbReference type="PANTHER" id="PTHR38591:SF1">
    <property type="entry name" value="BLL1000 PROTEIN"/>
    <property type="match status" value="1"/>
</dbReference>
<gene>
    <name evidence="3" type="ORF">OIK42_11985</name>
</gene>
<name>A0ABT5L369_9ALTE</name>
<dbReference type="PANTHER" id="PTHR38591">
    <property type="entry name" value="HYDROLASE"/>
    <property type="match status" value="1"/>
</dbReference>
<protein>
    <submittedName>
        <fullName evidence="3">Lipocalin-like domain-containing protein</fullName>
    </submittedName>
</protein>
<accession>A0ABT5L369</accession>
<dbReference type="EMBL" id="JAQQXP010000001">
    <property type="protein sequence ID" value="MDC8831481.1"/>
    <property type="molecule type" value="Genomic_DNA"/>
</dbReference>
<evidence type="ECO:0000256" key="1">
    <source>
        <dbReference type="SAM" id="SignalP"/>
    </source>
</evidence>
<evidence type="ECO:0000313" key="3">
    <source>
        <dbReference type="EMBL" id="MDC8831481.1"/>
    </source>
</evidence>
<keyword evidence="4" id="KW-1185">Reference proteome</keyword>
<feature type="domain" description="AttH" evidence="2">
    <location>
        <begin position="76"/>
        <end position="244"/>
    </location>
</feature>
<dbReference type="RefSeq" id="WP_273640811.1">
    <property type="nucleotide sequence ID" value="NZ_JAQQXP010000001.1"/>
</dbReference>
<keyword evidence="1" id="KW-0732">Signal</keyword>